<comment type="caution">
    <text evidence="2">The sequence shown here is derived from an EMBL/GenBank/DDBJ whole genome shotgun (WGS) entry which is preliminary data.</text>
</comment>
<accession>A0A8H4RRM9</accession>
<gene>
    <name evidence="2" type="ORF">G7Y89_g3300</name>
</gene>
<keyword evidence="3" id="KW-1185">Reference proteome</keyword>
<feature type="coiled-coil region" evidence="1">
    <location>
        <begin position="399"/>
        <end position="433"/>
    </location>
</feature>
<protein>
    <submittedName>
        <fullName evidence="2">Uncharacterized protein</fullName>
    </submittedName>
</protein>
<reference evidence="2 3" key="1">
    <citation type="submission" date="2020-03" db="EMBL/GenBank/DDBJ databases">
        <title>Draft Genome Sequence of Cudoniella acicularis.</title>
        <authorList>
            <person name="Buettner E."/>
            <person name="Kellner H."/>
        </authorList>
    </citation>
    <scope>NUCLEOTIDE SEQUENCE [LARGE SCALE GENOMIC DNA]</scope>
    <source>
        <strain evidence="2 3">DSM 108380</strain>
    </source>
</reference>
<dbReference type="OrthoDB" id="5327951at2759"/>
<dbReference type="EMBL" id="JAAMPI010000158">
    <property type="protein sequence ID" value="KAF4634802.1"/>
    <property type="molecule type" value="Genomic_DNA"/>
</dbReference>
<evidence type="ECO:0000313" key="2">
    <source>
        <dbReference type="EMBL" id="KAF4634802.1"/>
    </source>
</evidence>
<dbReference type="Proteomes" id="UP000566819">
    <property type="component" value="Unassembled WGS sequence"/>
</dbReference>
<proteinExistence type="predicted"/>
<dbReference type="AlphaFoldDB" id="A0A8H4RRM9"/>
<organism evidence="2 3">
    <name type="scientific">Cudoniella acicularis</name>
    <dbReference type="NCBI Taxonomy" id="354080"/>
    <lineage>
        <taxon>Eukaryota</taxon>
        <taxon>Fungi</taxon>
        <taxon>Dikarya</taxon>
        <taxon>Ascomycota</taxon>
        <taxon>Pezizomycotina</taxon>
        <taxon>Leotiomycetes</taxon>
        <taxon>Helotiales</taxon>
        <taxon>Tricladiaceae</taxon>
        <taxon>Cudoniella</taxon>
    </lineage>
</organism>
<name>A0A8H4RRM9_9HELO</name>
<keyword evidence="1" id="KW-0175">Coiled coil</keyword>
<evidence type="ECO:0000256" key="1">
    <source>
        <dbReference type="SAM" id="Coils"/>
    </source>
</evidence>
<evidence type="ECO:0000313" key="3">
    <source>
        <dbReference type="Proteomes" id="UP000566819"/>
    </source>
</evidence>
<sequence>MGNTRTAPILQATVPFSLSSHVKETHQMDQLTPAVSDLNIAPFNPHEIAKLLLSYYELMADMHYIDRTYIKLPPHDPPISTNLAQALNMEPQVIELLHLLPYLEGYGGEDDFMLGGSFADFRDPEQLKRSRDPRYAEWEKTGKDPDEEGGIYVMPWVCVLNDDGHRGSEITIDDQGRCGDPFFQEQNIRIRPGMLPHPKNKNRIEHLPSRPAADLFNDISGKLRSLEWVPFSDGMRILFPPFKDSPHFDEDAPCEYEEVKMMYEAYGWPDQFDGKGFDDAMERYLEFSRVRRDAREPFAKAWMAKRRKEGTEKWLCGHSGRLSEQGIWDNDPNKSEEEVKALEKALISGREEVTRAEQEHVEALRKAGGLQDMSVLMENAWKKYLKEQLEGVRRNYVYYASEEGAKYRKEEEIKKMENKMREMEERLGNVKEEPMSVFEAVGMSVGSDMDWA</sequence>